<dbReference type="PANTHER" id="PTHR13195:SF0">
    <property type="entry name" value="PSEUDOURIDYLATE SYNTHASE TRUB2, MITOCHONDRIAL"/>
    <property type="match status" value="1"/>
</dbReference>
<dbReference type="GO" id="GO:0001522">
    <property type="term" value="P:pseudouridine synthesis"/>
    <property type="evidence" value="ECO:0007669"/>
    <property type="project" value="InterPro"/>
</dbReference>
<dbReference type="SUPFAM" id="SSF55120">
    <property type="entry name" value="Pseudouridine synthase"/>
    <property type="match status" value="1"/>
</dbReference>
<evidence type="ECO:0000259" key="2">
    <source>
        <dbReference type="Pfam" id="PF01509"/>
    </source>
</evidence>
<dbReference type="GO" id="GO:0006396">
    <property type="term" value="P:RNA processing"/>
    <property type="evidence" value="ECO:0007669"/>
    <property type="project" value="InterPro"/>
</dbReference>
<dbReference type="PANTHER" id="PTHR13195">
    <property type="entry name" value="PSEUDOURIDINE SYNTHASE-RELATED"/>
    <property type="match status" value="1"/>
</dbReference>
<comment type="similarity">
    <text evidence="1">Belongs to the pseudouridine synthase TruB family.</text>
</comment>
<dbReference type="EnsemblMetazoa" id="LLOJ008228-RA">
    <property type="protein sequence ID" value="LLOJ008228-PA"/>
    <property type="gene ID" value="LLOJ008228"/>
</dbReference>
<feature type="domain" description="Pseudouridine synthase II N-terminal" evidence="2">
    <location>
        <begin position="5"/>
        <end position="107"/>
    </location>
</feature>
<name>A0A1B0CTM8_LUTLO</name>
<dbReference type="AlphaFoldDB" id="A0A1B0CTM8"/>
<evidence type="ECO:0000256" key="1">
    <source>
        <dbReference type="ARBA" id="ARBA00008999"/>
    </source>
</evidence>
<dbReference type="EMBL" id="AJWK01027785">
    <property type="status" value="NOT_ANNOTATED_CDS"/>
    <property type="molecule type" value="Genomic_DNA"/>
</dbReference>
<proteinExistence type="inferred from homology"/>
<dbReference type="Pfam" id="PF01509">
    <property type="entry name" value="TruB_N"/>
    <property type="match status" value="1"/>
</dbReference>
<reference evidence="3" key="1">
    <citation type="submission" date="2020-05" db="UniProtKB">
        <authorList>
            <consortium name="EnsemblMetazoa"/>
        </authorList>
    </citation>
    <scope>IDENTIFICATION</scope>
    <source>
        <strain evidence="3">Jacobina</strain>
    </source>
</reference>
<sequence length="225" mass="25165">MNRPVRVYRVSGRFGKATETHFSNSRIIARSSYGHVSHGKIMGLLSSLQASHQRKMFELAGVDIQTEAAFNLAKKGTIRPASSELPVIYGITPVDFTRPNFTLEIHALNENGDYLATLVHEIGLDLRSVAHCTGIRCIRSGYFSHEQSLLRHIWTLPDIVKNLKENSVIIRENPSIFRQESSALVDIEAQNPDNSYQGQNGINVNQITEKSALDPPEQIDLQTSR</sequence>
<dbReference type="InterPro" id="IPR002501">
    <property type="entry name" value="PsdUridine_synth_N"/>
</dbReference>
<dbReference type="InterPro" id="IPR039048">
    <property type="entry name" value="Trub2"/>
</dbReference>
<dbReference type="VEuPathDB" id="VectorBase:LLOJ008228"/>
<protein>
    <recommendedName>
        <fullName evidence="2">Pseudouridine synthase II N-terminal domain-containing protein</fullName>
    </recommendedName>
</protein>
<dbReference type="VEuPathDB" id="VectorBase:LLONM1_008755"/>
<evidence type="ECO:0000313" key="3">
    <source>
        <dbReference type="EnsemblMetazoa" id="LLOJ008228-PA"/>
    </source>
</evidence>
<accession>A0A1B0CTM8</accession>
<dbReference type="Gene3D" id="3.30.2350.10">
    <property type="entry name" value="Pseudouridine synthase"/>
    <property type="match status" value="1"/>
</dbReference>
<dbReference type="GO" id="GO:0009982">
    <property type="term" value="F:pseudouridine synthase activity"/>
    <property type="evidence" value="ECO:0007669"/>
    <property type="project" value="InterPro"/>
</dbReference>
<keyword evidence="4" id="KW-1185">Reference proteome</keyword>
<dbReference type="GO" id="GO:0003723">
    <property type="term" value="F:RNA binding"/>
    <property type="evidence" value="ECO:0007669"/>
    <property type="project" value="InterPro"/>
</dbReference>
<dbReference type="InterPro" id="IPR020103">
    <property type="entry name" value="PsdUridine_synth_cat_dom_sf"/>
</dbReference>
<evidence type="ECO:0000313" key="4">
    <source>
        <dbReference type="Proteomes" id="UP000092461"/>
    </source>
</evidence>
<dbReference type="Proteomes" id="UP000092461">
    <property type="component" value="Unassembled WGS sequence"/>
</dbReference>
<organism evidence="3 4">
    <name type="scientific">Lutzomyia longipalpis</name>
    <name type="common">Sand fly</name>
    <dbReference type="NCBI Taxonomy" id="7200"/>
    <lineage>
        <taxon>Eukaryota</taxon>
        <taxon>Metazoa</taxon>
        <taxon>Ecdysozoa</taxon>
        <taxon>Arthropoda</taxon>
        <taxon>Hexapoda</taxon>
        <taxon>Insecta</taxon>
        <taxon>Pterygota</taxon>
        <taxon>Neoptera</taxon>
        <taxon>Endopterygota</taxon>
        <taxon>Diptera</taxon>
        <taxon>Nematocera</taxon>
        <taxon>Psychodoidea</taxon>
        <taxon>Psychodidae</taxon>
        <taxon>Lutzomyia</taxon>
        <taxon>Lutzomyia</taxon>
    </lineage>
</organism>